<dbReference type="EMBL" id="SWJZ01000056">
    <property type="protein sequence ID" value="TKD17685.1"/>
    <property type="molecule type" value="Genomic_DNA"/>
</dbReference>
<comment type="caution">
    <text evidence="1">The sequence shown here is derived from an EMBL/GenBank/DDBJ whole genome shotgun (WGS) entry which is preliminary data.</text>
</comment>
<protein>
    <submittedName>
        <fullName evidence="1">Uncharacterized protein</fullName>
    </submittedName>
</protein>
<accession>A0A4U1JPH8</accession>
<reference evidence="1 2" key="1">
    <citation type="submission" date="2019-04" db="EMBL/GenBank/DDBJ databases">
        <title>Draft Whole-Genome sequence of the purple photosynthetic bacterium Rhodobacter capsulatus SP108 with an indigenous class A beta-lactamase.</title>
        <authorList>
            <person name="Robertson S."/>
            <person name="Meyer T.E."/>
            <person name="Kyndt J.A."/>
        </authorList>
    </citation>
    <scope>NUCLEOTIDE SEQUENCE [LARGE SCALE GENOMIC DNA]</scope>
    <source>
        <strain evidence="1 2">SP108</strain>
    </source>
</reference>
<organism evidence="1 2">
    <name type="scientific">Rhodobacter capsulatus</name>
    <name type="common">Rhodopseudomonas capsulata</name>
    <dbReference type="NCBI Taxonomy" id="1061"/>
    <lineage>
        <taxon>Bacteria</taxon>
        <taxon>Pseudomonadati</taxon>
        <taxon>Pseudomonadota</taxon>
        <taxon>Alphaproteobacteria</taxon>
        <taxon>Rhodobacterales</taxon>
        <taxon>Rhodobacter group</taxon>
        <taxon>Rhodobacter</taxon>
    </lineage>
</organism>
<evidence type="ECO:0000313" key="2">
    <source>
        <dbReference type="Proteomes" id="UP000310597"/>
    </source>
</evidence>
<evidence type="ECO:0000313" key="1">
    <source>
        <dbReference type="EMBL" id="TKD17685.1"/>
    </source>
</evidence>
<dbReference type="RefSeq" id="WP_136907439.1">
    <property type="nucleotide sequence ID" value="NZ_SWJZ01000056.1"/>
</dbReference>
<sequence length="374" mass="41555">MTETTSFGLCESRAPSDRRPRLVVHFGGHKTGSSSIQETLHARNDPKNGFLFLFVTHPNSSALMQNAFLLPEKLLSIRASEATRGDLPAMRDGARRHLRRIILEGIAACPEGPLILSAESISSFAPEEVDMMLAFFQDLPVEPEFIGYIREPVTYLRSSFQEILKLRMPPNPVFAPADATVLPLTHHAIVETLDRRVGRERVQVFIYDRASFPEGSVVRHFLSVLGVDPGALARIDSNEGMSQLAVKLLYTYRRLGACPFANRGPRRVEHKFAEDLGCLPDVPFELHPELRDRARAVNSHIFGWAEARLGRPFPEPEVKAGTGIRSEADLLCFSEEELAKLSAHAAGFGISTADLSADPFKVAEVLCRIRQSYQ</sequence>
<name>A0A4U1JPH8_RHOCA</name>
<gene>
    <name evidence="1" type="ORF">FBT96_13320</name>
</gene>
<dbReference type="InterPro" id="IPR027417">
    <property type="entry name" value="P-loop_NTPase"/>
</dbReference>
<dbReference type="OrthoDB" id="7540582at2"/>
<dbReference type="SUPFAM" id="SSF52540">
    <property type="entry name" value="P-loop containing nucleoside triphosphate hydrolases"/>
    <property type="match status" value="1"/>
</dbReference>
<dbReference type="Proteomes" id="UP000310597">
    <property type="component" value="Unassembled WGS sequence"/>
</dbReference>
<dbReference type="AlphaFoldDB" id="A0A4U1JPH8"/>
<proteinExistence type="predicted"/>